<feature type="region of interest" description="Disordered" evidence="4">
    <location>
        <begin position="852"/>
        <end position="907"/>
    </location>
</feature>
<name>A0A915CWL2_9BILA</name>
<dbReference type="WBParaSite" id="jg13011">
    <property type="protein sequence ID" value="jg13011"/>
    <property type="gene ID" value="jg13011"/>
</dbReference>
<dbReference type="PANTHER" id="PTHR23318">
    <property type="entry name" value="ATP SYNTHASE GAMMA-RELATED"/>
    <property type="match status" value="1"/>
</dbReference>
<dbReference type="GO" id="GO:0030289">
    <property type="term" value="C:protein phosphatase 4 complex"/>
    <property type="evidence" value="ECO:0007669"/>
    <property type="project" value="TreeGrafter"/>
</dbReference>
<feature type="compositionally biased region" description="Acidic residues" evidence="4">
    <location>
        <begin position="161"/>
        <end position="173"/>
    </location>
</feature>
<dbReference type="AlphaFoldDB" id="A0A915CWL2"/>
<dbReference type="GO" id="GO:0072542">
    <property type="term" value="F:protein phosphatase activator activity"/>
    <property type="evidence" value="ECO:0007669"/>
    <property type="project" value="TreeGrafter"/>
</dbReference>
<keyword evidence="3" id="KW-0539">Nucleus</keyword>
<feature type="region of interest" description="Disordered" evidence="4">
    <location>
        <begin position="759"/>
        <end position="825"/>
    </location>
</feature>
<dbReference type="Gene3D" id="2.30.29.30">
    <property type="entry name" value="Pleckstrin-homology domain (PH domain)/Phosphotyrosine-binding domain (PTB)"/>
    <property type="match status" value="1"/>
</dbReference>
<feature type="compositionally biased region" description="Acidic residues" evidence="4">
    <location>
        <begin position="25"/>
        <end position="42"/>
    </location>
</feature>
<feature type="domain" description="Serine/threonine-protein phosphatase 4 regulatory subunit 3-like central" evidence="5">
    <location>
        <begin position="202"/>
        <end position="696"/>
    </location>
</feature>
<feature type="compositionally biased region" description="Acidic residues" evidence="4">
    <location>
        <begin position="931"/>
        <end position="943"/>
    </location>
</feature>
<comment type="similarity">
    <text evidence="2">Belongs to the SMEK family.</text>
</comment>
<organism evidence="7 8">
    <name type="scientific">Ditylenchus dipsaci</name>
    <dbReference type="NCBI Taxonomy" id="166011"/>
    <lineage>
        <taxon>Eukaryota</taxon>
        <taxon>Metazoa</taxon>
        <taxon>Ecdysozoa</taxon>
        <taxon>Nematoda</taxon>
        <taxon>Chromadorea</taxon>
        <taxon>Rhabditida</taxon>
        <taxon>Tylenchina</taxon>
        <taxon>Tylenchomorpha</taxon>
        <taxon>Sphaerularioidea</taxon>
        <taxon>Anguinidae</taxon>
        <taxon>Anguininae</taxon>
        <taxon>Ditylenchus</taxon>
    </lineage>
</organism>
<dbReference type="InterPro" id="IPR011993">
    <property type="entry name" value="PH-like_dom_sf"/>
</dbReference>
<feature type="compositionally biased region" description="Polar residues" evidence="4">
    <location>
        <begin position="762"/>
        <end position="786"/>
    </location>
</feature>
<evidence type="ECO:0000313" key="7">
    <source>
        <dbReference type="Proteomes" id="UP000887574"/>
    </source>
</evidence>
<evidence type="ECO:0000313" key="8">
    <source>
        <dbReference type="WBParaSite" id="jg13011"/>
    </source>
</evidence>
<evidence type="ECO:0000256" key="4">
    <source>
        <dbReference type="SAM" id="MobiDB-lite"/>
    </source>
</evidence>
<feature type="domain" description="PP4R3 EVH1-like" evidence="6">
    <location>
        <begin position="60"/>
        <end position="156"/>
    </location>
</feature>
<feature type="compositionally biased region" description="Low complexity" evidence="4">
    <location>
        <begin position="873"/>
        <end position="907"/>
    </location>
</feature>
<dbReference type="Pfam" id="PF22972">
    <property type="entry name" value="EVH1_PP4R3"/>
    <property type="match status" value="1"/>
</dbReference>
<dbReference type="Pfam" id="PF04802">
    <property type="entry name" value="PP4R3"/>
    <property type="match status" value="1"/>
</dbReference>
<dbReference type="InterPro" id="IPR051137">
    <property type="entry name" value="PP4R3-like"/>
</dbReference>
<feature type="compositionally biased region" description="Polar residues" evidence="4">
    <location>
        <begin position="1"/>
        <end position="23"/>
    </location>
</feature>
<dbReference type="InterPro" id="IPR006887">
    <property type="entry name" value="P4R3-like_central_dom"/>
</dbReference>
<dbReference type="GO" id="GO:0005654">
    <property type="term" value="C:nucleoplasm"/>
    <property type="evidence" value="ECO:0007669"/>
    <property type="project" value="TreeGrafter"/>
</dbReference>
<evidence type="ECO:0000256" key="3">
    <source>
        <dbReference type="ARBA" id="ARBA00023242"/>
    </source>
</evidence>
<feature type="region of interest" description="Disordered" evidence="4">
    <location>
        <begin position="159"/>
        <end position="185"/>
    </location>
</feature>
<dbReference type="PANTHER" id="PTHR23318:SF0">
    <property type="entry name" value="SERINE_THREONINE-PROTEIN PHOSPHATASE 4 REGULATORY SUBUNIT 3"/>
    <property type="match status" value="1"/>
</dbReference>
<reference evidence="8" key="1">
    <citation type="submission" date="2022-11" db="UniProtKB">
        <authorList>
            <consortium name="WormBaseParasite"/>
        </authorList>
    </citation>
    <scope>IDENTIFICATION</scope>
</reference>
<dbReference type="SUPFAM" id="SSF48371">
    <property type="entry name" value="ARM repeat"/>
    <property type="match status" value="1"/>
</dbReference>
<accession>A0A915CWL2</accession>
<feature type="compositionally biased region" description="Polar residues" evidence="4">
    <location>
        <begin position="957"/>
        <end position="966"/>
    </location>
</feature>
<dbReference type="Proteomes" id="UP000887574">
    <property type="component" value="Unplaced"/>
</dbReference>
<feature type="compositionally biased region" description="Basic and acidic residues" evidence="4">
    <location>
        <begin position="944"/>
        <end position="955"/>
    </location>
</feature>
<evidence type="ECO:0000256" key="2">
    <source>
        <dbReference type="ARBA" id="ARBA00008809"/>
    </source>
</evidence>
<feature type="region of interest" description="Disordered" evidence="4">
    <location>
        <begin position="923"/>
        <end position="966"/>
    </location>
</feature>
<evidence type="ECO:0000259" key="6">
    <source>
        <dbReference type="Pfam" id="PF22972"/>
    </source>
</evidence>
<feature type="region of interest" description="Disordered" evidence="4">
    <location>
        <begin position="1"/>
        <end position="45"/>
    </location>
</feature>
<feature type="compositionally biased region" description="Low complexity" evidence="4">
    <location>
        <begin position="174"/>
        <end position="184"/>
    </location>
</feature>
<sequence length="966" mass="109950">MKHSSAEITPCSSNDISESTVISESCEEEATEPSPLPDDEEGEKPKTALDEIEFIRDAHNRVKLYVLCDQRVWDDRGTGHVACVPSPEHAGSFCIIVRLEATEKNVLESRIVVDTIYQKQQGTLIVWSESDTCDLALSFQEKAGCTEIWDKICRIQGKDPDAEEDNDGEEQEPSDSSTSGVSTSMCATSVSLPPCNLQHLNEIEAMLSNSMFTTTQREKMASSIQQNGYIEKLCELFTMCEDLDNMECLRLFYSIAKNLFLLNSNALLNDLLDEKYFRDIVGMLEYDPSFAEPRKHREFLWNKSKFREVLPIGSDELKGKIHQTYRVQYVQDVCLPAPSLFEENLLTVLTSHLFFNRAEIVNSLLNDKELMKHLFEELRDPSISAMRQRDLTRFLKEFCSFAHSLQPSGPQGRDQFFKALMANDVLATIDPCITSTLSSTRAATVELLTMIVDFSPQIFRDYLVKQFRVIPETRNDDLLINKLINHMLSDKDPEQTAANQMSQALRILLDPESIVAKGDKTDFLPMFYKRAMYSLCKPITENAKDDAPIRDDYYTANRLALVVDLFCFFVEHHNYSMRTYTVQRNLLKSVLVYLKSRHHFLALSALRMCRRILGLKDELYFRYIRDKKVLDQIVECFIQNGPRYNLLNSALIEFFEFIRTEEFRPLMEYVVENYWDTFGKINYVRTFSLMKTRVDQYEFSKNIKDEERLARRKEAPFEDSPPATNLQWIKEKECDNDELFFAKDDDDNWYKSGADGCKKETNGSTDGSNPFLNKPNSEGDSENIPQRKSGVEPLFPSLGRKRKANDDDGMGSVFGGNITPPISSAPTNRISKIVIRMGQQPQMQQQHLQTLAQRLSRSVGSTTTKAEEEEEQVVSSSSSPPKSTSPPTSSTSSPTRPTTVAAPSVSTTTLLSNEKKLVNPIMLKRGISLVDYDESDDSDEENNEETKTDEKEKLKSPSPNNISIGS</sequence>
<proteinExistence type="inferred from homology"/>
<protein>
    <submittedName>
        <fullName evidence="8">Serine/threonine-protein phosphatase 4 regulatory subunit 3-like central domain-containing protein</fullName>
    </submittedName>
</protein>
<keyword evidence="7" id="KW-1185">Reference proteome</keyword>
<dbReference type="InterPro" id="IPR016024">
    <property type="entry name" value="ARM-type_fold"/>
</dbReference>
<dbReference type="GO" id="GO:0006974">
    <property type="term" value="P:DNA damage response"/>
    <property type="evidence" value="ECO:0007669"/>
    <property type="project" value="TreeGrafter"/>
</dbReference>
<dbReference type="InterPro" id="IPR055236">
    <property type="entry name" value="EVH1_PP4R3"/>
</dbReference>
<evidence type="ECO:0000256" key="1">
    <source>
        <dbReference type="ARBA" id="ARBA00004123"/>
    </source>
</evidence>
<dbReference type="SUPFAM" id="SSF50729">
    <property type="entry name" value="PH domain-like"/>
    <property type="match status" value="1"/>
</dbReference>
<comment type="subcellular location">
    <subcellularLocation>
        <location evidence="1">Nucleus</location>
    </subcellularLocation>
</comment>
<evidence type="ECO:0000259" key="5">
    <source>
        <dbReference type="Pfam" id="PF04802"/>
    </source>
</evidence>